<organism evidence="2 3">
    <name type="scientific">Algoriphagus zhangzhouensis</name>
    <dbReference type="NCBI Taxonomy" id="1073327"/>
    <lineage>
        <taxon>Bacteria</taxon>
        <taxon>Pseudomonadati</taxon>
        <taxon>Bacteroidota</taxon>
        <taxon>Cytophagia</taxon>
        <taxon>Cytophagales</taxon>
        <taxon>Cyclobacteriaceae</taxon>
        <taxon>Algoriphagus</taxon>
    </lineage>
</organism>
<gene>
    <name evidence="2" type="ORF">SAMN04488108_0642</name>
</gene>
<feature type="compositionally biased region" description="Basic and acidic residues" evidence="1">
    <location>
        <begin position="44"/>
        <end position="58"/>
    </location>
</feature>
<dbReference type="AlphaFoldDB" id="A0A1M7Z5T4"/>
<accession>A0A1M7Z5T4</accession>
<reference evidence="3" key="1">
    <citation type="submission" date="2016-12" db="EMBL/GenBank/DDBJ databases">
        <authorList>
            <person name="Varghese N."/>
            <person name="Submissions S."/>
        </authorList>
    </citation>
    <scope>NUCLEOTIDE SEQUENCE [LARGE SCALE GENOMIC DNA]</scope>
    <source>
        <strain evidence="3">DSM 25035</strain>
    </source>
</reference>
<evidence type="ECO:0000256" key="1">
    <source>
        <dbReference type="SAM" id="MobiDB-lite"/>
    </source>
</evidence>
<dbReference type="OrthoDB" id="840081at2"/>
<sequence length="171" mass="19841">MDIGNIIYIVALIAYFIYQATKKKKGAEDIDMPESEPSQPEKGVSFEDLLKEIRDAQQGKRRPSQPVPAPPAQEKRREERFEPVKAEPIKRTRYKSLQEQDDEISYYEEAFEKTQSELLKTSKGIPTIPSVVEKVYEQKSKPRNRYSSLLKDPKTVKDAVVLKEILDRKHF</sequence>
<dbReference type="Proteomes" id="UP000184609">
    <property type="component" value="Unassembled WGS sequence"/>
</dbReference>
<name>A0A1M7Z5T4_9BACT</name>
<protein>
    <submittedName>
        <fullName evidence="2">Uncharacterized protein</fullName>
    </submittedName>
</protein>
<dbReference type="EMBL" id="FRXN01000001">
    <property type="protein sequence ID" value="SHO60204.1"/>
    <property type="molecule type" value="Genomic_DNA"/>
</dbReference>
<feature type="region of interest" description="Disordered" evidence="1">
    <location>
        <begin position="26"/>
        <end position="86"/>
    </location>
</feature>
<keyword evidence="3" id="KW-1185">Reference proteome</keyword>
<proteinExistence type="predicted"/>
<evidence type="ECO:0000313" key="2">
    <source>
        <dbReference type="EMBL" id="SHO60204.1"/>
    </source>
</evidence>
<evidence type="ECO:0000313" key="3">
    <source>
        <dbReference type="Proteomes" id="UP000184609"/>
    </source>
</evidence>
<feature type="compositionally biased region" description="Basic and acidic residues" evidence="1">
    <location>
        <begin position="73"/>
        <end position="86"/>
    </location>
</feature>
<dbReference type="RefSeq" id="WP_073570294.1">
    <property type="nucleotide sequence ID" value="NZ_FRXN01000001.1"/>
</dbReference>